<dbReference type="Proteomes" id="UP000652761">
    <property type="component" value="Unassembled WGS sequence"/>
</dbReference>
<organism evidence="1 2">
    <name type="scientific">Colocasia esculenta</name>
    <name type="common">Wild taro</name>
    <name type="synonym">Arum esculentum</name>
    <dbReference type="NCBI Taxonomy" id="4460"/>
    <lineage>
        <taxon>Eukaryota</taxon>
        <taxon>Viridiplantae</taxon>
        <taxon>Streptophyta</taxon>
        <taxon>Embryophyta</taxon>
        <taxon>Tracheophyta</taxon>
        <taxon>Spermatophyta</taxon>
        <taxon>Magnoliopsida</taxon>
        <taxon>Liliopsida</taxon>
        <taxon>Araceae</taxon>
        <taxon>Aroideae</taxon>
        <taxon>Colocasieae</taxon>
        <taxon>Colocasia</taxon>
    </lineage>
</organism>
<sequence length="116" mass="13031">MITRDELIILKMAYKVAKQNFSVALSKRAPLSTRPMTRRWQIAMQRALPRQTWIRRLGLTRWEGQVYGFGDSLDTTPVLPSYASSVAPPAYASSFAAPPSSGGEDMRTLIQEELQT</sequence>
<protein>
    <submittedName>
        <fullName evidence="1">Uncharacterized protein</fullName>
    </submittedName>
</protein>
<proteinExistence type="predicted"/>
<dbReference type="EMBL" id="NMUH01000980">
    <property type="protein sequence ID" value="MQL87470.1"/>
    <property type="molecule type" value="Genomic_DNA"/>
</dbReference>
<evidence type="ECO:0000313" key="2">
    <source>
        <dbReference type="Proteomes" id="UP000652761"/>
    </source>
</evidence>
<reference evidence="1" key="1">
    <citation type="submission" date="2017-07" db="EMBL/GenBank/DDBJ databases">
        <title>Taro Niue Genome Assembly and Annotation.</title>
        <authorList>
            <person name="Atibalentja N."/>
            <person name="Keating K."/>
            <person name="Fields C.J."/>
        </authorList>
    </citation>
    <scope>NUCLEOTIDE SEQUENCE</scope>
    <source>
        <strain evidence="1">Niue_2</strain>
        <tissue evidence="1">Leaf</tissue>
    </source>
</reference>
<comment type="caution">
    <text evidence="1">The sequence shown here is derived from an EMBL/GenBank/DDBJ whole genome shotgun (WGS) entry which is preliminary data.</text>
</comment>
<accession>A0A843V0V0</accession>
<dbReference type="AlphaFoldDB" id="A0A843V0V0"/>
<keyword evidence="2" id="KW-1185">Reference proteome</keyword>
<evidence type="ECO:0000313" key="1">
    <source>
        <dbReference type="EMBL" id="MQL87470.1"/>
    </source>
</evidence>
<gene>
    <name evidence="1" type="ORF">Taro_020013</name>
</gene>
<name>A0A843V0V0_COLES</name>